<dbReference type="Proteomes" id="UP000298030">
    <property type="component" value="Unassembled WGS sequence"/>
</dbReference>
<gene>
    <name evidence="2" type="ORF">FA13DRAFT_1789167</name>
</gene>
<feature type="region of interest" description="Disordered" evidence="1">
    <location>
        <begin position="24"/>
        <end position="67"/>
    </location>
</feature>
<feature type="compositionally biased region" description="Polar residues" evidence="1">
    <location>
        <begin position="55"/>
        <end position="67"/>
    </location>
</feature>
<protein>
    <submittedName>
        <fullName evidence="2">Uncharacterized protein</fullName>
    </submittedName>
</protein>
<dbReference type="AlphaFoldDB" id="A0A4Y7TKS0"/>
<dbReference type="EMBL" id="QPFP01000009">
    <property type="protein sequence ID" value="TEB34766.1"/>
    <property type="molecule type" value="Genomic_DNA"/>
</dbReference>
<evidence type="ECO:0000256" key="1">
    <source>
        <dbReference type="SAM" id="MobiDB-lite"/>
    </source>
</evidence>
<sequence>MDRANILGLPYINRSLYRSTIQRQSSGSAGPVEYRGSFQPFSRADSGQGAEGGEATSSIPTATQHLPLSAPTNVNEWEFHHKYGIIHGWLCTICQDYISHLGDFYNHPRHQKSPNGSKGLYEAFYRDGLREGITFGKAHADSLQAELLRVEGERRVASEKLLSQQMECIGLREKVKSLQKELEDLQPTPTPTVVPPKGPTDPQVISQAAPRGPFSLATAGARNLHRPSLSLDMSVLRPRPQAHAPMIQWKSGTNTIPPTENLGLAGSGAIFAIRPILSDLRADRAIARLRPDIVLRPVEVAIQNNPDPNGFPAPSPRNQFKNMIVELFSQPGFYSKLLVQMNLSVSAVTVYERYTGSFPMKMEELVEFLAKSGITPQMVSSDFEPWAKNYREGVNESIPFTPCPVQSRARRR</sequence>
<reference evidence="2 3" key="1">
    <citation type="journal article" date="2019" name="Nat. Ecol. Evol.">
        <title>Megaphylogeny resolves global patterns of mushroom evolution.</title>
        <authorList>
            <person name="Varga T."/>
            <person name="Krizsan K."/>
            <person name="Foldi C."/>
            <person name="Dima B."/>
            <person name="Sanchez-Garcia M."/>
            <person name="Sanchez-Ramirez S."/>
            <person name="Szollosi G.J."/>
            <person name="Szarkandi J.G."/>
            <person name="Papp V."/>
            <person name="Albert L."/>
            <person name="Andreopoulos W."/>
            <person name="Angelini C."/>
            <person name="Antonin V."/>
            <person name="Barry K.W."/>
            <person name="Bougher N.L."/>
            <person name="Buchanan P."/>
            <person name="Buyck B."/>
            <person name="Bense V."/>
            <person name="Catcheside P."/>
            <person name="Chovatia M."/>
            <person name="Cooper J."/>
            <person name="Damon W."/>
            <person name="Desjardin D."/>
            <person name="Finy P."/>
            <person name="Geml J."/>
            <person name="Haridas S."/>
            <person name="Hughes K."/>
            <person name="Justo A."/>
            <person name="Karasinski D."/>
            <person name="Kautmanova I."/>
            <person name="Kiss B."/>
            <person name="Kocsube S."/>
            <person name="Kotiranta H."/>
            <person name="LaButti K.M."/>
            <person name="Lechner B.E."/>
            <person name="Liimatainen K."/>
            <person name="Lipzen A."/>
            <person name="Lukacs Z."/>
            <person name="Mihaltcheva S."/>
            <person name="Morgado L.N."/>
            <person name="Niskanen T."/>
            <person name="Noordeloos M.E."/>
            <person name="Ohm R.A."/>
            <person name="Ortiz-Santana B."/>
            <person name="Ovrebo C."/>
            <person name="Racz N."/>
            <person name="Riley R."/>
            <person name="Savchenko A."/>
            <person name="Shiryaev A."/>
            <person name="Soop K."/>
            <person name="Spirin V."/>
            <person name="Szebenyi C."/>
            <person name="Tomsovsky M."/>
            <person name="Tulloss R.E."/>
            <person name="Uehling J."/>
            <person name="Grigoriev I.V."/>
            <person name="Vagvolgyi C."/>
            <person name="Papp T."/>
            <person name="Martin F.M."/>
            <person name="Miettinen O."/>
            <person name="Hibbett D.S."/>
            <person name="Nagy L.G."/>
        </authorList>
    </citation>
    <scope>NUCLEOTIDE SEQUENCE [LARGE SCALE GENOMIC DNA]</scope>
    <source>
        <strain evidence="2 3">FP101781</strain>
    </source>
</reference>
<name>A0A4Y7TKS0_COPMI</name>
<evidence type="ECO:0000313" key="3">
    <source>
        <dbReference type="Proteomes" id="UP000298030"/>
    </source>
</evidence>
<comment type="caution">
    <text evidence="2">The sequence shown here is derived from an EMBL/GenBank/DDBJ whole genome shotgun (WGS) entry which is preliminary data.</text>
</comment>
<organism evidence="2 3">
    <name type="scientific">Coprinellus micaceus</name>
    <name type="common">Glistening ink-cap mushroom</name>
    <name type="synonym">Coprinus micaceus</name>
    <dbReference type="NCBI Taxonomy" id="71717"/>
    <lineage>
        <taxon>Eukaryota</taxon>
        <taxon>Fungi</taxon>
        <taxon>Dikarya</taxon>
        <taxon>Basidiomycota</taxon>
        <taxon>Agaricomycotina</taxon>
        <taxon>Agaricomycetes</taxon>
        <taxon>Agaricomycetidae</taxon>
        <taxon>Agaricales</taxon>
        <taxon>Agaricineae</taxon>
        <taxon>Psathyrellaceae</taxon>
        <taxon>Coprinellus</taxon>
    </lineage>
</organism>
<accession>A0A4Y7TKS0</accession>
<dbReference type="OrthoDB" id="2953420at2759"/>
<proteinExistence type="predicted"/>
<evidence type="ECO:0000313" key="2">
    <source>
        <dbReference type="EMBL" id="TEB34766.1"/>
    </source>
</evidence>
<keyword evidence="3" id="KW-1185">Reference proteome</keyword>